<dbReference type="HOGENOM" id="CLU_002833_2_4_1"/>
<dbReference type="EMBL" id="KL659309">
    <property type="protein sequence ID" value="KFA70057.1"/>
    <property type="molecule type" value="Genomic_DNA"/>
</dbReference>
<dbReference type="Pfam" id="PF00704">
    <property type="entry name" value="Glyco_hydro_18"/>
    <property type="match status" value="1"/>
</dbReference>
<dbReference type="InterPro" id="IPR029070">
    <property type="entry name" value="Chitinase_insertion_sf"/>
</dbReference>
<dbReference type="InterPro" id="IPR050314">
    <property type="entry name" value="Glycosyl_Hydrlase_18"/>
</dbReference>
<dbReference type="InParanoid" id="A0A084R1H2"/>
<feature type="domain" description="GH18" evidence="7">
    <location>
        <begin position="112"/>
        <end position="478"/>
    </location>
</feature>
<feature type="chain" id="PRO_5001779911" description="chitinase" evidence="5">
    <location>
        <begin position="20"/>
        <end position="478"/>
    </location>
</feature>
<dbReference type="Gene3D" id="3.30.60.10">
    <property type="entry name" value="Endochitinase-like"/>
    <property type="match status" value="1"/>
</dbReference>
<dbReference type="InterPro" id="IPR001002">
    <property type="entry name" value="Chitin-bd_1"/>
</dbReference>
<dbReference type="EC" id="3.2.1.14" evidence="2"/>
<dbReference type="InterPro" id="IPR017853">
    <property type="entry name" value="GH"/>
</dbReference>
<evidence type="ECO:0000256" key="4">
    <source>
        <dbReference type="PROSITE-ProRule" id="PRU00261"/>
    </source>
</evidence>
<dbReference type="InterPro" id="IPR011583">
    <property type="entry name" value="Chitinase_II/V-like_cat"/>
</dbReference>
<feature type="domain" description="Chitin-binding type-1" evidence="6">
    <location>
        <begin position="56"/>
        <end position="106"/>
    </location>
</feature>
<comment type="similarity">
    <text evidence="1">Belongs to the glycosyl hydrolase 18 family. Chitinase class V subfamily.</text>
</comment>
<protein>
    <recommendedName>
        <fullName evidence="2">chitinase</fullName>
        <ecNumber evidence="2">3.2.1.14</ecNumber>
    </recommendedName>
</protein>
<keyword evidence="3 4" id="KW-0147">Chitin-binding</keyword>
<feature type="disulfide bond" evidence="4">
    <location>
        <begin position="79"/>
        <end position="93"/>
    </location>
</feature>
<accession>A0A084R1H2</accession>
<dbReference type="STRING" id="1283841.A0A084R1H2"/>
<evidence type="ECO:0000256" key="2">
    <source>
        <dbReference type="ARBA" id="ARBA00012729"/>
    </source>
</evidence>
<dbReference type="PROSITE" id="PS00026">
    <property type="entry name" value="CHIT_BIND_I_1"/>
    <property type="match status" value="1"/>
</dbReference>
<dbReference type="Proteomes" id="UP000028524">
    <property type="component" value="Unassembled WGS sequence"/>
</dbReference>
<evidence type="ECO:0000256" key="5">
    <source>
        <dbReference type="SAM" id="SignalP"/>
    </source>
</evidence>
<dbReference type="PANTHER" id="PTHR11177:SF333">
    <property type="entry name" value="CHITINASE"/>
    <property type="match status" value="1"/>
</dbReference>
<evidence type="ECO:0000256" key="1">
    <source>
        <dbReference type="ARBA" id="ARBA00008682"/>
    </source>
</evidence>
<proteinExistence type="inferred from homology"/>
<feature type="disulfide bond" evidence="4">
    <location>
        <begin position="74"/>
        <end position="86"/>
    </location>
</feature>
<keyword evidence="4" id="KW-1015">Disulfide bond</keyword>
<dbReference type="SUPFAM" id="SSF54556">
    <property type="entry name" value="Chitinase insertion domain"/>
    <property type="match status" value="1"/>
</dbReference>
<dbReference type="PROSITE" id="PS50941">
    <property type="entry name" value="CHIT_BIND_I_2"/>
    <property type="match status" value="1"/>
</dbReference>
<dbReference type="Pfam" id="PF00187">
    <property type="entry name" value="Chitin_bind_1"/>
    <property type="match status" value="1"/>
</dbReference>
<dbReference type="AlphaFoldDB" id="A0A084R1H2"/>
<dbReference type="GO" id="GO:0008843">
    <property type="term" value="F:endochitinase activity"/>
    <property type="evidence" value="ECO:0007669"/>
    <property type="project" value="UniProtKB-EC"/>
</dbReference>
<dbReference type="SMART" id="SM00636">
    <property type="entry name" value="Glyco_18"/>
    <property type="match status" value="1"/>
</dbReference>
<dbReference type="PROSITE" id="PS51910">
    <property type="entry name" value="GH18_2"/>
    <property type="match status" value="1"/>
</dbReference>
<dbReference type="InterPro" id="IPR036861">
    <property type="entry name" value="Endochitinase-like_sf"/>
</dbReference>
<dbReference type="InterPro" id="IPR018371">
    <property type="entry name" value="Chitin-binding_1_CS"/>
</dbReference>
<evidence type="ECO:0000313" key="8">
    <source>
        <dbReference type="EMBL" id="KFA70057.1"/>
    </source>
</evidence>
<keyword evidence="5" id="KW-0732">Signal</keyword>
<keyword evidence="9" id="KW-1185">Reference proteome</keyword>
<reference evidence="8 9" key="1">
    <citation type="journal article" date="2014" name="BMC Genomics">
        <title>Comparative genome sequencing reveals chemotype-specific gene clusters in the toxigenic black mold Stachybotrys.</title>
        <authorList>
            <person name="Semeiks J."/>
            <person name="Borek D."/>
            <person name="Otwinowski Z."/>
            <person name="Grishin N.V."/>
        </authorList>
    </citation>
    <scope>NUCLEOTIDE SEQUENCE [LARGE SCALE GENOMIC DNA]</scope>
    <source>
        <strain evidence="8 9">IBT 40285</strain>
    </source>
</reference>
<dbReference type="CDD" id="cd00035">
    <property type="entry name" value="ChtBD1"/>
    <property type="match status" value="1"/>
</dbReference>
<dbReference type="SUPFAM" id="SSF57016">
    <property type="entry name" value="Plant lectins/antimicrobial peptides"/>
    <property type="match status" value="1"/>
</dbReference>
<evidence type="ECO:0000259" key="7">
    <source>
        <dbReference type="PROSITE" id="PS51910"/>
    </source>
</evidence>
<dbReference type="Gene3D" id="3.20.20.80">
    <property type="entry name" value="Glycosidases"/>
    <property type="match status" value="1"/>
</dbReference>
<name>A0A084R1H2_STAC4</name>
<gene>
    <name evidence="8" type="ORF">S40285_09374</name>
</gene>
<evidence type="ECO:0000313" key="9">
    <source>
        <dbReference type="Proteomes" id="UP000028524"/>
    </source>
</evidence>
<sequence length="478" mass="54251">MFGCLHGLILLLLCCASLQQEVDHQARFIAQEPTCTGLSSNTKLTREGCQSGCNRKADCNPGWDKPDWSNSETCPLNVCCSEFGFCGTTEEFCDDDDEVRRPSCSITSTPVRRVIGYYEAWSKSERSCYGMLPEEIPFGYYTHINFAFATIDPETFELIPGDDRTEDYMRRIHSLKLIQPDLQVWIAVGGWTFNNPGPTATTFSNIAASPEAQDAFISSLVKVMNTYGFDRLDLDWEYPVAPDRSGRGEDFENFVTFMERLRKRFNDWGMSRKGISLTLPSSYWYLQHFDIKNLERSVDWFNIMSYDIHGSWDIDNEFTGPWLNSHTNLTEIQMALDLLWRNDIDPDKVVMGMSFYSRSFTLASPQCTQPGCRVVSGGNAGRCSGTTGVLLHPEIQDIIREHDLTPTLYRDAAYKAVAWGDQWVSFDDVATWRLKNNLFRSQCISGIMVWAASQDDENGTNIRALPCPTTLSLTPPFR</sequence>
<dbReference type="GO" id="GO:0008061">
    <property type="term" value="F:chitin binding"/>
    <property type="evidence" value="ECO:0007669"/>
    <property type="project" value="UniProtKB-UniRule"/>
</dbReference>
<dbReference type="OrthoDB" id="73875at2759"/>
<evidence type="ECO:0000259" key="6">
    <source>
        <dbReference type="PROSITE" id="PS50941"/>
    </source>
</evidence>
<dbReference type="SMART" id="SM00270">
    <property type="entry name" value="ChtBD1"/>
    <property type="match status" value="1"/>
</dbReference>
<organism evidence="8 9">
    <name type="scientific">Stachybotrys chlorohalonatus (strain IBT 40285)</name>
    <dbReference type="NCBI Taxonomy" id="1283841"/>
    <lineage>
        <taxon>Eukaryota</taxon>
        <taxon>Fungi</taxon>
        <taxon>Dikarya</taxon>
        <taxon>Ascomycota</taxon>
        <taxon>Pezizomycotina</taxon>
        <taxon>Sordariomycetes</taxon>
        <taxon>Hypocreomycetidae</taxon>
        <taxon>Hypocreales</taxon>
        <taxon>Stachybotryaceae</taxon>
        <taxon>Stachybotrys</taxon>
    </lineage>
</organism>
<feature type="signal peptide" evidence="5">
    <location>
        <begin position="1"/>
        <end position="19"/>
    </location>
</feature>
<comment type="caution">
    <text evidence="4">Lacks conserved residue(s) required for the propagation of feature annotation.</text>
</comment>
<dbReference type="SUPFAM" id="SSF51445">
    <property type="entry name" value="(Trans)glycosidases"/>
    <property type="match status" value="1"/>
</dbReference>
<dbReference type="Gene3D" id="3.10.50.10">
    <property type="match status" value="1"/>
</dbReference>
<dbReference type="InterPro" id="IPR001223">
    <property type="entry name" value="Glyco_hydro18_cat"/>
</dbReference>
<dbReference type="OMA" id="MNSSFCV"/>
<evidence type="ECO:0000256" key="3">
    <source>
        <dbReference type="ARBA" id="ARBA00022669"/>
    </source>
</evidence>
<dbReference type="PANTHER" id="PTHR11177">
    <property type="entry name" value="CHITINASE"/>
    <property type="match status" value="1"/>
</dbReference>
<dbReference type="GO" id="GO:0005975">
    <property type="term" value="P:carbohydrate metabolic process"/>
    <property type="evidence" value="ECO:0007669"/>
    <property type="project" value="InterPro"/>
</dbReference>